<dbReference type="GO" id="GO:0016787">
    <property type="term" value="F:hydrolase activity"/>
    <property type="evidence" value="ECO:0007669"/>
    <property type="project" value="UniProtKB-KW"/>
</dbReference>
<dbReference type="eggNOG" id="KOG1001">
    <property type="taxonomic scope" value="Eukaryota"/>
</dbReference>
<dbReference type="RefSeq" id="XP_002957855.1">
    <property type="nucleotide sequence ID" value="XM_002957809.1"/>
</dbReference>
<evidence type="ECO:0000256" key="1">
    <source>
        <dbReference type="ARBA" id="ARBA00022801"/>
    </source>
</evidence>
<dbReference type="PANTHER" id="PTHR45865:SF1">
    <property type="entry name" value="E3 UBIQUITIN-PROTEIN LIGASE SHPRH"/>
    <property type="match status" value="1"/>
</dbReference>
<proteinExistence type="predicted"/>
<reference evidence="2 3" key="1">
    <citation type="journal article" date="2010" name="Science">
        <title>Genomic analysis of organismal complexity in the multicellular green alga Volvox carteri.</title>
        <authorList>
            <person name="Prochnik S.E."/>
            <person name="Umen J."/>
            <person name="Nedelcu A.M."/>
            <person name="Hallmann A."/>
            <person name="Miller S.M."/>
            <person name="Nishii I."/>
            <person name="Ferris P."/>
            <person name="Kuo A."/>
            <person name="Mitros T."/>
            <person name="Fritz-Laylin L.K."/>
            <person name="Hellsten U."/>
            <person name="Chapman J."/>
            <person name="Simakov O."/>
            <person name="Rensing S.A."/>
            <person name="Terry A."/>
            <person name="Pangilinan J."/>
            <person name="Kapitonov V."/>
            <person name="Jurka J."/>
            <person name="Salamov A."/>
            <person name="Shapiro H."/>
            <person name="Schmutz J."/>
            <person name="Grimwood J."/>
            <person name="Lindquist E."/>
            <person name="Lucas S."/>
            <person name="Grigoriev I.V."/>
            <person name="Schmitt R."/>
            <person name="Kirk D."/>
            <person name="Rokhsar D.S."/>
        </authorList>
    </citation>
    <scope>NUCLEOTIDE SEQUENCE [LARGE SCALE GENOMIC DNA]</scope>
    <source>
        <strain evidence="3">f. Nagariensis / Eve</strain>
    </source>
</reference>
<feature type="non-terminal residue" evidence="2">
    <location>
        <position position="52"/>
    </location>
</feature>
<keyword evidence="1" id="KW-0378">Hydrolase</keyword>
<dbReference type="KEGG" id="vcn:VOLCADRAFT_48760"/>
<dbReference type="Proteomes" id="UP000001058">
    <property type="component" value="Unassembled WGS sequence"/>
</dbReference>
<dbReference type="SUPFAM" id="SSF52540">
    <property type="entry name" value="P-loop containing nucleoside triphosphate hydrolases"/>
    <property type="match status" value="1"/>
</dbReference>
<accession>D8UGR1</accession>
<evidence type="ECO:0000313" key="3">
    <source>
        <dbReference type="Proteomes" id="UP000001058"/>
    </source>
</evidence>
<dbReference type="STRING" id="3068.D8UGR1"/>
<dbReference type="AlphaFoldDB" id="D8UGR1"/>
<name>D8UGR1_VOLCA</name>
<dbReference type="InterPro" id="IPR027417">
    <property type="entry name" value="P-loop_NTPase"/>
</dbReference>
<dbReference type="GeneID" id="9622951"/>
<dbReference type="InParanoid" id="D8UGR1"/>
<dbReference type="Gene3D" id="3.40.50.300">
    <property type="entry name" value="P-loop containing nucleotide triphosphate hydrolases"/>
    <property type="match status" value="1"/>
</dbReference>
<evidence type="ECO:0000313" key="2">
    <source>
        <dbReference type="EMBL" id="EFJ41092.1"/>
    </source>
</evidence>
<feature type="non-terminal residue" evidence="2">
    <location>
        <position position="1"/>
    </location>
</feature>
<dbReference type="InterPro" id="IPR052583">
    <property type="entry name" value="ATP-helicase/E3_Ub-Ligase"/>
</dbReference>
<dbReference type="PANTHER" id="PTHR45865">
    <property type="entry name" value="E3 UBIQUITIN-PROTEIN LIGASE SHPRH FAMILY MEMBER"/>
    <property type="match status" value="1"/>
</dbReference>
<gene>
    <name evidence="2" type="ORF">VOLCADRAFT_48760</name>
</gene>
<keyword evidence="3" id="KW-1185">Reference proteome</keyword>
<organism evidence="3">
    <name type="scientific">Volvox carteri f. nagariensis</name>
    <dbReference type="NCBI Taxonomy" id="3068"/>
    <lineage>
        <taxon>Eukaryota</taxon>
        <taxon>Viridiplantae</taxon>
        <taxon>Chlorophyta</taxon>
        <taxon>core chlorophytes</taxon>
        <taxon>Chlorophyceae</taxon>
        <taxon>CS clade</taxon>
        <taxon>Chlamydomonadales</taxon>
        <taxon>Volvocaceae</taxon>
        <taxon>Volvox</taxon>
    </lineage>
</organism>
<dbReference type="OrthoDB" id="545819at2759"/>
<sequence>ANHVFLLEPSLDPAIEQQAVARVHRIGQTREVTVTRLLVDGTVEEVVMRMLK</sequence>
<evidence type="ECO:0008006" key="4">
    <source>
        <dbReference type="Google" id="ProtNLM"/>
    </source>
</evidence>
<dbReference type="InterPro" id="IPR049730">
    <property type="entry name" value="SNF2/RAD54-like_C"/>
</dbReference>
<protein>
    <recommendedName>
        <fullName evidence="4">Helicase C-terminal domain-containing protein</fullName>
    </recommendedName>
</protein>
<dbReference type="CDD" id="cd18793">
    <property type="entry name" value="SF2_C_SNF"/>
    <property type="match status" value="1"/>
</dbReference>
<dbReference type="EMBL" id="GL378401">
    <property type="protein sequence ID" value="EFJ41092.1"/>
    <property type="molecule type" value="Genomic_DNA"/>
</dbReference>